<keyword evidence="5" id="KW-0805">Transcription regulation</keyword>
<reference evidence="10 11" key="1">
    <citation type="journal article" date="2009" name="PLoS Genet.">
        <title>Adaptations to submarine hydrothermal environments exemplified by the genome of Nautilia profundicola.</title>
        <authorList>
            <person name="Campbell B.J."/>
            <person name="Smith J.L."/>
            <person name="Hanson T.E."/>
            <person name="Klotz M.G."/>
            <person name="Stein L.Y."/>
            <person name="Lee C.K."/>
            <person name="Wu D."/>
            <person name="Robinson J.M."/>
            <person name="Khouri H.M."/>
            <person name="Eisen J.A."/>
            <person name="Cary S.C."/>
        </authorList>
    </citation>
    <scope>NUCLEOTIDE SEQUENCE [LARGE SCALE GENOMIC DNA]</scope>
    <source>
        <strain evidence="11">ATCC BAA-1463 / DSM 18972 / AmH</strain>
    </source>
</reference>
<dbReference type="InterPro" id="IPR036390">
    <property type="entry name" value="WH_DNA-bd_sf"/>
</dbReference>
<dbReference type="Gene3D" id="3.30.1490.190">
    <property type="match status" value="1"/>
</dbReference>
<comment type="similarity">
    <text evidence="2">Belongs to the Fur family.</text>
</comment>
<keyword evidence="7" id="KW-0804">Transcription</keyword>
<comment type="cofactor">
    <cofactor evidence="8">
        <name>Zn(2+)</name>
        <dbReference type="ChEBI" id="CHEBI:29105"/>
    </cofactor>
    <text evidence="8">Binds 1 zinc ion per subunit.</text>
</comment>
<evidence type="ECO:0000256" key="8">
    <source>
        <dbReference type="PIRSR" id="PIRSR602481-1"/>
    </source>
</evidence>
<keyword evidence="11" id="KW-1185">Reference proteome</keyword>
<evidence type="ECO:0000313" key="11">
    <source>
        <dbReference type="Proteomes" id="UP000000448"/>
    </source>
</evidence>
<evidence type="ECO:0000256" key="7">
    <source>
        <dbReference type="ARBA" id="ARBA00023163"/>
    </source>
</evidence>
<evidence type="ECO:0000256" key="4">
    <source>
        <dbReference type="ARBA" id="ARBA00022833"/>
    </source>
</evidence>
<dbReference type="Proteomes" id="UP000000448">
    <property type="component" value="Chromosome"/>
</dbReference>
<proteinExistence type="inferred from homology"/>
<keyword evidence="6" id="KW-0238">DNA-binding</keyword>
<feature type="binding site" evidence="8">
    <location>
        <position position="122"/>
    </location>
    <ligand>
        <name>Zn(2+)</name>
        <dbReference type="ChEBI" id="CHEBI:29105"/>
    </ligand>
</feature>
<feature type="binding site" evidence="9">
    <location>
        <position position="98"/>
    </location>
    <ligand>
        <name>Fe cation</name>
        <dbReference type="ChEBI" id="CHEBI:24875"/>
    </ligand>
</feature>
<dbReference type="eggNOG" id="COG0735">
    <property type="taxonomic scope" value="Bacteria"/>
</dbReference>
<dbReference type="SUPFAM" id="SSF46785">
    <property type="entry name" value="Winged helix' DNA-binding domain"/>
    <property type="match status" value="1"/>
</dbReference>
<feature type="binding site" evidence="8">
    <location>
        <position position="86"/>
    </location>
    <ligand>
        <name>Zn(2+)</name>
        <dbReference type="ChEBI" id="CHEBI:29105"/>
    </ligand>
</feature>
<evidence type="ECO:0000256" key="2">
    <source>
        <dbReference type="ARBA" id="ARBA00007957"/>
    </source>
</evidence>
<evidence type="ECO:0000313" key="10">
    <source>
        <dbReference type="EMBL" id="ACM93401.1"/>
    </source>
</evidence>
<dbReference type="GO" id="GO:1900376">
    <property type="term" value="P:regulation of secondary metabolite biosynthetic process"/>
    <property type="evidence" value="ECO:0007669"/>
    <property type="project" value="TreeGrafter"/>
</dbReference>
<feature type="binding site" evidence="8">
    <location>
        <position position="83"/>
    </location>
    <ligand>
        <name>Zn(2+)</name>
        <dbReference type="ChEBI" id="CHEBI:29105"/>
    </ligand>
</feature>
<dbReference type="EMBL" id="CP001279">
    <property type="protein sequence ID" value="ACM93401.1"/>
    <property type="molecule type" value="Genomic_DNA"/>
</dbReference>
<gene>
    <name evidence="10" type="ordered locus">NAMH_1770</name>
</gene>
<dbReference type="GO" id="GO:0045892">
    <property type="term" value="P:negative regulation of DNA-templated transcription"/>
    <property type="evidence" value="ECO:0007669"/>
    <property type="project" value="TreeGrafter"/>
</dbReference>
<accession>B9L6Z8</accession>
<dbReference type="InterPro" id="IPR043135">
    <property type="entry name" value="Fur_C"/>
</dbReference>
<dbReference type="AlphaFoldDB" id="B9L6Z8"/>
<feature type="binding site" evidence="8">
    <location>
        <position position="125"/>
    </location>
    <ligand>
        <name>Zn(2+)</name>
        <dbReference type="ChEBI" id="CHEBI:29105"/>
    </ligand>
</feature>
<dbReference type="InterPro" id="IPR002481">
    <property type="entry name" value="FUR"/>
</dbReference>
<evidence type="ECO:0000256" key="1">
    <source>
        <dbReference type="ARBA" id="ARBA00002997"/>
    </source>
</evidence>
<evidence type="ECO:0000256" key="6">
    <source>
        <dbReference type="ARBA" id="ARBA00023125"/>
    </source>
</evidence>
<protein>
    <submittedName>
        <fullName evidence="10">Ferric uptake regulation protein</fullName>
    </submittedName>
</protein>
<keyword evidence="8" id="KW-0479">Metal-binding</keyword>
<sequence>MSCENIENLKKTELKIALLLEEKHLLSAKELQNILNVDKATIYRNIKHLLKKQTIREIKNSEGVGFYELNCKIHNPIHPHFECRVCKKIYCLKPFNAEDILSLSNYSEYDIEEIEVIFKGICDECKTVTSEK</sequence>
<name>B9L6Z8_NAUPA</name>
<comment type="cofactor">
    <cofactor evidence="9">
        <name>Mn(2+)</name>
        <dbReference type="ChEBI" id="CHEBI:29035"/>
    </cofactor>
    <cofactor evidence="9">
        <name>Fe(2+)</name>
        <dbReference type="ChEBI" id="CHEBI:29033"/>
    </cofactor>
    <text evidence="9">Binds 1 Mn(2+) or Fe(2+) ion per subunit.</text>
</comment>
<dbReference type="RefSeq" id="WP_015902453.1">
    <property type="nucleotide sequence ID" value="NC_012115.1"/>
</dbReference>
<dbReference type="GO" id="GO:0008270">
    <property type="term" value="F:zinc ion binding"/>
    <property type="evidence" value="ECO:0007669"/>
    <property type="project" value="TreeGrafter"/>
</dbReference>
<dbReference type="GO" id="GO:0000976">
    <property type="term" value="F:transcription cis-regulatory region binding"/>
    <property type="evidence" value="ECO:0007669"/>
    <property type="project" value="TreeGrafter"/>
</dbReference>
<evidence type="ECO:0000256" key="3">
    <source>
        <dbReference type="ARBA" id="ARBA00022491"/>
    </source>
</evidence>
<comment type="function">
    <text evidence="1">Acts as a global negative controlling element, employing Fe(2+) as a cofactor to bind the operator of the repressed genes.</text>
</comment>
<dbReference type="STRING" id="598659.NAMH_1770"/>
<dbReference type="Pfam" id="PF01475">
    <property type="entry name" value="FUR"/>
    <property type="match status" value="1"/>
</dbReference>
<dbReference type="PANTHER" id="PTHR33202">
    <property type="entry name" value="ZINC UPTAKE REGULATION PROTEIN"/>
    <property type="match status" value="1"/>
</dbReference>
<keyword evidence="9" id="KW-0408">Iron</keyword>
<dbReference type="KEGG" id="nam:NAMH_1770"/>
<keyword evidence="3" id="KW-0678">Repressor</keyword>
<evidence type="ECO:0000256" key="5">
    <source>
        <dbReference type="ARBA" id="ARBA00023015"/>
    </source>
</evidence>
<dbReference type="HOGENOM" id="CLU_096072_6_1_7"/>
<dbReference type="PANTHER" id="PTHR33202:SF7">
    <property type="entry name" value="FERRIC UPTAKE REGULATION PROTEIN"/>
    <property type="match status" value="1"/>
</dbReference>
<dbReference type="InterPro" id="IPR036388">
    <property type="entry name" value="WH-like_DNA-bd_sf"/>
</dbReference>
<feature type="binding site" evidence="9">
    <location>
        <position position="74"/>
    </location>
    <ligand>
        <name>Fe cation</name>
        <dbReference type="ChEBI" id="CHEBI:24875"/>
    </ligand>
</feature>
<evidence type="ECO:0000256" key="9">
    <source>
        <dbReference type="PIRSR" id="PIRSR602481-2"/>
    </source>
</evidence>
<dbReference type="OrthoDB" id="8659436at2"/>
<keyword evidence="4 8" id="KW-0862">Zinc</keyword>
<dbReference type="Gene3D" id="1.10.10.10">
    <property type="entry name" value="Winged helix-like DNA-binding domain superfamily/Winged helix DNA-binding domain"/>
    <property type="match status" value="1"/>
</dbReference>
<dbReference type="GO" id="GO:0003700">
    <property type="term" value="F:DNA-binding transcription factor activity"/>
    <property type="evidence" value="ECO:0007669"/>
    <property type="project" value="InterPro"/>
</dbReference>
<organism evidence="10 11">
    <name type="scientific">Nautilia profundicola (strain ATCC BAA-1463 / DSM 18972 / AmH)</name>
    <dbReference type="NCBI Taxonomy" id="598659"/>
    <lineage>
        <taxon>Bacteria</taxon>
        <taxon>Pseudomonadati</taxon>
        <taxon>Campylobacterota</taxon>
        <taxon>Epsilonproteobacteria</taxon>
        <taxon>Nautiliales</taxon>
        <taxon>Nautiliaceae</taxon>
        <taxon>Nautilia</taxon>
    </lineage>
</organism>